<keyword evidence="1" id="KW-0812">Transmembrane</keyword>
<accession>A0A5B7E6R0</accession>
<keyword evidence="3" id="KW-1185">Reference proteome</keyword>
<name>A0A5B7E6R0_PORTR</name>
<sequence length="63" mass="7188">MDHTLWTGYTQALGIGRGVSLLSVESVLVVLWARNATDNRLRERDTDTDRLVPSLTRTLDLRY</sequence>
<proteinExistence type="predicted"/>
<dbReference type="Proteomes" id="UP000324222">
    <property type="component" value="Unassembled WGS sequence"/>
</dbReference>
<protein>
    <submittedName>
        <fullName evidence="2">Uncharacterized protein</fullName>
    </submittedName>
</protein>
<dbReference type="AlphaFoldDB" id="A0A5B7E6R0"/>
<reference evidence="2 3" key="1">
    <citation type="submission" date="2019-05" db="EMBL/GenBank/DDBJ databases">
        <title>Another draft genome of Portunus trituberculatus and its Hox gene families provides insights of decapod evolution.</title>
        <authorList>
            <person name="Jeong J.-H."/>
            <person name="Song I."/>
            <person name="Kim S."/>
            <person name="Choi T."/>
            <person name="Kim D."/>
            <person name="Ryu S."/>
            <person name="Kim W."/>
        </authorList>
    </citation>
    <scope>NUCLEOTIDE SEQUENCE [LARGE SCALE GENOMIC DNA]</scope>
    <source>
        <tissue evidence="2">Muscle</tissue>
    </source>
</reference>
<organism evidence="2 3">
    <name type="scientific">Portunus trituberculatus</name>
    <name type="common">Swimming crab</name>
    <name type="synonym">Neptunus trituberculatus</name>
    <dbReference type="NCBI Taxonomy" id="210409"/>
    <lineage>
        <taxon>Eukaryota</taxon>
        <taxon>Metazoa</taxon>
        <taxon>Ecdysozoa</taxon>
        <taxon>Arthropoda</taxon>
        <taxon>Crustacea</taxon>
        <taxon>Multicrustacea</taxon>
        <taxon>Malacostraca</taxon>
        <taxon>Eumalacostraca</taxon>
        <taxon>Eucarida</taxon>
        <taxon>Decapoda</taxon>
        <taxon>Pleocyemata</taxon>
        <taxon>Brachyura</taxon>
        <taxon>Eubrachyura</taxon>
        <taxon>Portunoidea</taxon>
        <taxon>Portunidae</taxon>
        <taxon>Portuninae</taxon>
        <taxon>Portunus</taxon>
    </lineage>
</organism>
<keyword evidence="1" id="KW-1133">Transmembrane helix</keyword>
<keyword evidence="1" id="KW-0472">Membrane</keyword>
<evidence type="ECO:0000313" key="2">
    <source>
        <dbReference type="EMBL" id="MPC29710.1"/>
    </source>
</evidence>
<gene>
    <name evidence="2" type="ORF">E2C01_022956</name>
</gene>
<comment type="caution">
    <text evidence="2">The sequence shown here is derived from an EMBL/GenBank/DDBJ whole genome shotgun (WGS) entry which is preliminary data.</text>
</comment>
<evidence type="ECO:0000313" key="3">
    <source>
        <dbReference type="Proteomes" id="UP000324222"/>
    </source>
</evidence>
<dbReference type="EMBL" id="VSRR010002122">
    <property type="protein sequence ID" value="MPC29710.1"/>
    <property type="molecule type" value="Genomic_DNA"/>
</dbReference>
<feature type="transmembrane region" description="Helical" evidence="1">
    <location>
        <begin position="12"/>
        <end position="33"/>
    </location>
</feature>
<evidence type="ECO:0000256" key="1">
    <source>
        <dbReference type="SAM" id="Phobius"/>
    </source>
</evidence>